<evidence type="ECO:0000259" key="7">
    <source>
        <dbReference type="SMART" id="SM00062"/>
    </source>
</evidence>
<comment type="function">
    <text evidence="4">Part of a binding-protein-dependent transport system for aliphatic sulfonates. Putative binding protein.</text>
</comment>
<dbReference type="FunFam" id="3.40.190.10:FF:000050">
    <property type="entry name" value="Sulfonate ABC transporter substrate-binding protein"/>
    <property type="match status" value="1"/>
</dbReference>
<evidence type="ECO:0000256" key="1">
    <source>
        <dbReference type="ARBA" id="ARBA00010742"/>
    </source>
</evidence>
<proteinExistence type="inferred from homology"/>
<feature type="domain" description="Solute-binding protein family 3/N-terminal" evidence="7">
    <location>
        <begin position="30"/>
        <end position="249"/>
    </location>
</feature>
<dbReference type="Proteomes" id="UP000557688">
    <property type="component" value="Unassembled WGS sequence"/>
</dbReference>
<dbReference type="EMBL" id="JABXXQ010000001">
    <property type="protein sequence ID" value="NVN28773.1"/>
    <property type="molecule type" value="Genomic_DNA"/>
</dbReference>
<sequence>MRLTRREALLGGLGLGAAALATPPARAAQSVTIGYQRYGSLVVVKESGLLDRTFAAKGIGVHWAQFPAGPPMLEAMIGGSVDYGSVGDCPPVFAQATSPDTLVYIGHEPRNGHGEAILTRTGSSIRSVSDLRGKTVGVARGSNAHWLLLAQLLKHGLAWSDIHPVFLLPAAGRSAYASGQLDAWAVWDPYLSSALDGSRIVATAEDVDAGVEFYIGRRGFASGQPELLKLINESVVATDEWAQANRDKVVDILTRTTGLDRAVVQASVEKLPFSFQPITPDIVAQQQHIADSFFKSGGLPAKLDIRQMLLAKS</sequence>
<evidence type="ECO:0000313" key="9">
    <source>
        <dbReference type="EMBL" id="NVN28773.1"/>
    </source>
</evidence>
<dbReference type="Pfam" id="PF13379">
    <property type="entry name" value="NMT1_2"/>
    <property type="match status" value="1"/>
</dbReference>
<evidence type="ECO:0000256" key="4">
    <source>
        <dbReference type="ARBA" id="ARBA00055538"/>
    </source>
</evidence>
<dbReference type="PANTHER" id="PTHR30024">
    <property type="entry name" value="ALIPHATIC SULFONATES-BINDING PROTEIN-RELATED"/>
    <property type="match status" value="1"/>
</dbReference>
<dbReference type="NCBIfam" id="TIGR01728">
    <property type="entry name" value="SsuA_fam"/>
    <property type="match status" value="1"/>
</dbReference>
<evidence type="ECO:0000256" key="5">
    <source>
        <dbReference type="ARBA" id="ARBA00070228"/>
    </source>
</evidence>
<feature type="chain" id="PRO_5033644980" description="Putative aliphatic sulfonates-binding protein" evidence="6">
    <location>
        <begin position="28"/>
        <end position="313"/>
    </location>
</feature>
<dbReference type="SMART" id="SM00062">
    <property type="entry name" value="PBPb"/>
    <property type="match status" value="1"/>
</dbReference>
<evidence type="ECO:0000256" key="3">
    <source>
        <dbReference type="ARBA" id="ARBA00022729"/>
    </source>
</evidence>
<dbReference type="AlphaFoldDB" id="A0A850NGJ9"/>
<dbReference type="PANTHER" id="PTHR30024:SF42">
    <property type="entry name" value="ALIPHATIC SULFONATES-BINDING PROTEIN-RELATED"/>
    <property type="match status" value="1"/>
</dbReference>
<feature type="signal peptide" evidence="6">
    <location>
        <begin position="1"/>
        <end position="27"/>
    </location>
</feature>
<dbReference type="InterPro" id="IPR006311">
    <property type="entry name" value="TAT_signal"/>
</dbReference>
<keyword evidence="2" id="KW-0813">Transport</keyword>
<accession>A0A850NGJ9</accession>
<dbReference type="EMBL" id="JACHXV010000005">
    <property type="protein sequence ID" value="MBB3173756.1"/>
    <property type="molecule type" value="Genomic_DNA"/>
</dbReference>
<evidence type="ECO:0000256" key="2">
    <source>
        <dbReference type="ARBA" id="ARBA00022448"/>
    </source>
</evidence>
<dbReference type="Proteomes" id="UP000565205">
    <property type="component" value="Unassembled WGS sequence"/>
</dbReference>
<organism evidence="9 11">
    <name type="scientific">Endobacter medicaginis</name>
    <dbReference type="NCBI Taxonomy" id="1181271"/>
    <lineage>
        <taxon>Bacteria</taxon>
        <taxon>Pseudomonadati</taxon>
        <taxon>Pseudomonadota</taxon>
        <taxon>Alphaproteobacteria</taxon>
        <taxon>Acetobacterales</taxon>
        <taxon>Acetobacteraceae</taxon>
        <taxon>Endobacter</taxon>
    </lineage>
</organism>
<dbReference type="RefSeq" id="WP_176621527.1">
    <property type="nucleotide sequence ID" value="NZ_JABXXQ010000001.1"/>
</dbReference>
<name>A0A850NGJ9_9PROT</name>
<keyword evidence="3 6" id="KW-0732">Signal</keyword>
<dbReference type="InterPro" id="IPR001638">
    <property type="entry name" value="Solute-binding_3/MltF_N"/>
</dbReference>
<dbReference type="SUPFAM" id="SSF53850">
    <property type="entry name" value="Periplasmic binding protein-like II"/>
    <property type="match status" value="1"/>
</dbReference>
<dbReference type="GO" id="GO:0042626">
    <property type="term" value="F:ATPase-coupled transmembrane transporter activity"/>
    <property type="evidence" value="ECO:0007669"/>
    <property type="project" value="InterPro"/>
</dbReference>
<comment type="caution">
    <text evidence="9">The sequence shown here is derived from an EMBL/GenBank/DDBJ whole genome shotgun (WGS) entry which is preliminary data.</text>
</comment>
<reference evidence="9 11" key="1">
    <citation type="submission" date="2020-06" db="EMBL/GenBank/DDBJ databases">
        <title>Description of novel acetic acid bacteria.</title>
        <authorList>
            <person name="Sombolestani A."/>
        </authorList>
    </citation>
    <scope>NUCLEOTIDE SEQUENCE [LARGE SCALE GENOMIC DNA]</scope>
    <source>
        <strain evidence="9 11">LMG 26838</strain>
    </source>
</reference>
<protein>
    <recommendedName>
        <fullName evidence="5">Putative aliphatic sulfonates-binding protein</fullName>
    </recommendedName>
</protein>
<dbReference type="Gene3D" id="3.40.190.10">
    <property type="entry name" value="Periplasmic binding protein-like II"/>
    <property type="match status" value="2"/>
</dbReference>
<evidence type="ECO:0000313" key="8">
    <source>
        <dbReference type="EMBL" id="MBB3173756.1"/>
    </source>
</evidence>
<keyword evidence="10" id="KW-1185">Reference proteome</keyword>
<dbReference type="GO" id="GO:0016020">
    <property type="term" value="C:membrane"/>
    <property type="evidence" value="ECO:0007669"/>
    <property type="project" value="InterPro"/>
</dbReference>
<dbReference type="PROSITE" id="PS51318">
    <property type="entry name" value="TAT"/>
    <property type="match status" value="1"/>
</dbReference>
<evidence type="ECO:0000313" key="10">
    <source>
        <dbReference type="Proteomes" id="UP000557688"/>
    </source>
</evidence>
<evidence type="ECO:0000256" key="6">
    <source>
        <dbReference type="SAM" id="SignalP"/>
    </source>
</evidence>
<gene>
    <name evidence="8" type="ORF">FHR90_001588</name>
    <name evidence="9" type="ORF">HUK83_00230</name>
</gene>
<evidence type="ECO:0000313" key="11">
    <source>
        <dbReference type="Proteomes" id="UP000565205"/>
    </source>
</evidence>
<dbReference type="InterPro" id="IPR010067">
    <property type="entry name" value="ABC_SsuA_sub-bd"/>
</dbReference>
<reference evidence="8 10" key="2">
    <citation type="submission" date="2020-08" db="EMBL/GenBank/DDBJ databases">
        <title>Genomic Encyclopedia of Type Strains, Phase III (KMG-III): the genomes of soil and plant-associated and newly described type strains.</title>
        <authorList>
            <person name="Whitman W."/>
        </authorList>
    </citation>
    <scope>NUCLEOTIDE SEQUENCE [LARGE SCALE GENOMIC DNA]</scope>
    <source>
        <strain evidence="8 10">CECT 8088</strain>
    </source>
</reference>
<comment type="similarity">
    <text evidence="1">Belongs to the bacterial solute-binding protein SsuA/TauA family.</text>
</comment>